<dbReference type="OrthoDB" id="4898945at2759"/>
<keyword evidence="6" id="KW-1185">Reference proteome</keyword>
<feature type="chain" id="PRO_5001779147" description="SnodProt1" evidence="4">
    <location>
        <begin position="19"/>
        <end position="138"/>
    </location>
</feature>
<accession>A0A084QBP9</accession>
<dbReference type="SUPFAM" id="SSF50685">
    <property type="entry name" value="Barwin-like endoglucanases"/>
    <property type="match status" value="1"/>
</dbReference>
<organism evidence="5 6">
    <name type="scientific">Stachybotrys chlorohalonatus (strain IBT 40285)</name>
    <dbReference type="NCBI Taxonomy" id="1283841"/>
    <lineage>
        <taxon>Eukaryota</taxon>
        <taxon>Fungi</taxon>
        <taxon>Dikarya</taxon>
        <taxon>Ascomycota</taxon>
        <taxon>Pezizomycotina</taxon>
        <taxon>Sordariomycetes</taxon>
        <taxon>Hypocreomycetidae</taxon>
        <taxon>Hypocreales</taxon>
        <taxon>Stachybotryaceae</taxon>
        <taxon>Stachybotrys</taxon>
    </lineage>
</organism>
<dbReference type="InterPro" id="IPR036908">
    <property type="entry name" value="RlpA-like_sf"/>
</dbReference>
<comment type="subcellular location">
    <subcellularLocation>
        <location evidence="1">Secreted</location>
    </subcellularLocation>
</comment>
<keyword evidence="3" id="KW-0964">Secreted</keyword>
<evidence type="ECO:0000256" key="1">
    <source>
        <dbReference type="ARBA" id="ARBA00004613"/>
    </source>
</evidence>
<dbReference type="OMA" id="QCGTCYG"/>
<evidence type="ECO:0000256" key="2">
    <source>
        <dbReference type="ARBA" id="ARBA00010421"/>
    </source>
</evidence>
<dbReference type="Gene3D" id="2.40.40.10">
    <property type="entry name" value="RlpA-like domain"/>
    <property type="match status" value="1"/>
</dbReference>
<evidence type="ECO:0000256" key="3">
    <source>
        <dbReference type="ARBA" id="ARBA00022525"/>
    </source>
</evidence>
<reference evidence="5 6" key="1">
    <citation type="journal article" date="2014" name="BMC Genomics">
        <title>Comparative genome sequencing reveals chemotype-specific gene clusters in the toxigenic black mold Stachybotrys.</title>
        <authorList>
            <person name="Semeiks J."/>
            <person name="Borek D."/>
            <person name="Otwinowski Z."/>
            <person name="Grishin N.V."/>
        </authorList>
    </citation>
    <scope>NUCLEOTIDE SEQUENCE [LARGE SCALE GENOMIC DNA]</scope>
    <source>
        <strain evidence="5 6">IBT 40285</strain>
    </source>
</reference>
<comment type="similarity">
    <text evidence="2">Belongs to the cerato-platanin family.</text>
</comment>
<dbReference type="GO" id="GO:0005576">
    <property type="term" value="C:extracellular region"/>
    <property type="evidence" value="ECO:0007669"/>
    <property type="project" value="UniProtKB-SubCell"/>
</dbReference>
<gene>
    <name evidence="5" type="ORF">S40285_03619</name>
</gene>
<dbReference type="EMBL" id="KL660856">
    <property type="protein sequence ID" value="KFA61384.1"/>
    <property type="molecule type" value="Genomic_DNA"/>
</dbReference>
<dbReference type="Pfam" id="PF07249">
    <property type="entry name" value="Cerato-platanin"/>
    <property type="match status" value="1"/>
</dbReference>
<dbReference type="HOGENOM" id="CLU_111635_0_0_1"/>
<dbReference type="CDD" id="cd22778">
    <property type="entry name" value="DPBB_CEPL-like"/>
    <property type="match status" value="1"/>
</dbReference>
<sequence length="138" mass="14178">MQLTNLISLAALAAAASAVSVSFDRGYDDAGRSLTSVACSDGPNGLMTRYGWATQGAVPRFPNIGGANTVAGWNSPQCGACYRLSYQGRSVNVLAVDSSTSGFNIALAAMNTLTGGQAEQLGRVEATVTQVQPRDCGL</sequence>
<dbReference type="AlphaFoldDB" id="A0A084QBP9"/>
<dbReference type="InParanoid" id="A0A084QBP9"/>
<evidence type="ECO:0000313" key="5">
    <source>
        <dbReference type="EMBL" id="KFA61384.1"/>
    </source>
</evidence>
<keyword evidence="4" id="KW-0732">Signal</keyword>
<evidence type="ECO:0008006" key="7">
    <source>
        <dbReference type="Google" id="ProtNLM"/>
    </source>
</evidence>
<dbReference type="InterPro" id="IPR010829">
    <property type="entry name" value="Cerato-platanin"/>
</dbReference>
<protein>
    <recommendedName>
        <fullName evidence="7">SnodProt1</fullName>
    </recommendedName>
</protein>
<dbReference type="Proteomes" id="UP000028524">
    <property type="component" value="Unassembled WGS sequence"/>
</dbReference>
<evidence type="ECO:0000256" key="4">
    <source>
        <dbReference type="SAM" id="SignalP"/>
    </source>
</evidence>
<proteinExistence type="inferred from homology"/>
<name>A0A084QBP9_STAC4</name>
<evidence type="ECO:0000313" key="6">
    <source>
        <dbReference type="Proteomes" id="UP000028524"/>
    </source>
</evidence>
<feature type="signal peptide" evidence="4">
    <location>
        <begin position="1"/>
        <end position="18"/>
    </location>
</feature>